<dbReference type="EMBL" id="CP001349">
    <property type="protein sequence ID" value="ACL61588.1"/>
    <property type="molecule type" value="Genomic_DNA"/>
</dbReference>
<dbReference type="HOGENOM" id="CLU_220949_0_0_5"/>
<dbReference type="KEGG" id="mno:Mnod_6836"/>
<name>B8IGB1_METNO</name>
<accession>B8IGB1</accession>
<dbReference type="AlphaFoldDB" id="B8IGB1"/>
<protein>
    <submittedName>
        <fullName evidence="1">Uncharacterized protein</fullName>
    </submittedName>
</protein>
<proteinExistence type="predicted"/>
<evidence type="ECO:0000313" key="1">
    <source>
        <dbReference type="EMBL" id="ACL61588.1"/>
    </source>
</evidence>
<dbReference type="Proteomes" id="UP000008207">
    <property type="component" value="Chromosome"/>
</dbReference>
<sequence>MRGSRVVYGLTAEELQALVGRYELRDCWDKRYL</sequence>
<dbReference type="STRING" id="460265.Mnod_6836"/>
<organism evidence="1 2">
    <name type="scientific">Methylobacterium nodulans (strain LMG 21967 / CNCM I-2342 / ORS 2060)</name>
    <dbReference type="NCBI Taxonomy" id="460265"/>
    <lineage>
        <taxon>Bacteria</taxon>
        <taxon>Pseudomonadati</taxon>
        <taxon>Pseudomonadota</taxon>
        <taxon>Alphaproteobacteria</taxon>
        <taxon>Hyphomicrobiales</taxon>
        <taxon>Methylobacteriaceae</taxon>
        <taxon>Methylobacterium</taxon>
    </lineage>
</organism>
<reference evidence="1 2" key="1">
    <citation type="submission" date="2009-01" db="EMBL/GenBank/DDBJ databases">
        <title>Complete sequence of chromosome of Methylobacterium nodulans ORS 2060.</title>
        <authorList>
            <consortium name="US DOE Joint Genome Institute"/>
            <person name="Lucas S."/>
            <person name="Copeland A."/>
            <person name="Lapidus A."/>
            <person name="Glavina del Rio T."/>
            <person name="Dalin E."/>
            <person name="Tice H."/>
            <person name="Bruce D."/>
            <person name="Goodwin L."/>
            <person name="Pitluck S."/>
            <person name="Sims D."/>
            <person name="Brettin T."/>
            <person name="Detter J.C."/>
            <person name="Han C."/>
            <person name="Larimer F."/>
            <person name="Land M."/>
            <person name="Hauser L."/>
            <person name="Kyrpides N."/>
            <person name="Ivanova N."/>
            <person name="Marx C.J."/>
            <person name="Richardson P."/>
        </authorList>
    </citation>
    <scope>NUCLEOTIDE SEQUENCE [LARGE SCALE GENOMIC DNA]</scope>
    <source>
        <strain evidence="2">LMG 21967 / CNCM I-2342 / ORS 2060</strain>
    </source>
</reference>
<gene>
    <name evidence="1" type="ordered locus">Mnod_6836</name>
</gene>
<evidence type="ECO:0000313" key="2">
    <source>
        <dbReference type="Proteomes" id="UP000008207"/>
    </source>
</evidence>
<keyword evidence="2" id="KW-1185">Reference proteome</keyword>